<keyword evidence="2" id="KW-1185">Reference proteome</keyword>
<keyword evidence="1" id="KW-0808">Transferase</keyword>
<dbReference type="SUPFAM" id="SSF53448">
    <property type="entry name" value="Nucleotide-diphospho-sugar transferases"/>
    <property type="match status" value="1"/>
</dbReference>
<accession>A0AAN7C339</accession>
<dbReference type="AlphaFoldDB" id="A0AAN7C339"/>
<dbReference type="Pfam" id="PF01501">
    <property type="entry name" value="Glyco_transf_8"/>
    <property type="match status" value="1"/>
</dbReference>
<reference evidence="1" key="1">
    <citation type="journal article" date="2023" name="Mol. Phylogenet. Evol.">
        <title>Genome-scale phylogeny and comparative genomics of the fungal order Sordariales.</title>
        <authorList>
            <person name="Hensen N."/>
            <person name="Bonometti L."/>
            <person name="Westerberg I."/>
            <person name="Brannstrom I.O."/>
            <person name="Guillou S."/>
            <person name="Cros-Aarteil S."/>
            <person name="Calhoun S."/>
            <person name="Haridas S."/>
            <person name="Kuo A."/>
            <person name="Mondo S."/>
            <person name="Pangilinan J."/>
            <person name="Riley R."/>
            <person name="LaButti K."/>
            <person name="Andreopoulos B."/>
            <person name="Lipzen A."/>
            <person name="Chen C."/>
            <person name="Yan M."/>
            <person name="Daum C."/>
            <person name="Ng V."/>
            <person name="Clum A."/>
            <person name="Steindorff A."/>
            <person name="Ohm R.A."/>
            <person name="Martin F."/>
            <person name="Silar P."/>
            <person name="Natvig D.O."/>
            <person name="Lalanne C."/>
            <person name="Gautier V."/>
            <person name="Ament-Velasquez S.L."/>
            <person name="Kruys A."/>
            <person name="Hutchinson M.I."/>
            <person name="Powell A.J."/>
            <person name="Barry K."/>
            <person name="Miller A.N."/>
            <person name="Grigoriev I.V."/>
            <person name="Debuchy R."/>
            <person name="Gladieux P."/>
            <person name="Hiltunen Thoren M."/>
            <person name="Johannesson H."/>
        </authorList>
    </citation>
    <scope>NUCLEOTIDE SEQUENCE</scope>
    <source>
        <strain evidence="1">CBS 532.94</strain>
    </source>
</reference>
<protein>
    <submittedName>
        <fullName evidence="1">Glycosyl transferase</fullName>
    </submittedName>
</protein>
<proteinExistence type="predicted"/>
<dbReference type="Gene3D" id="3.90.550.10">
    <property type="entry name" value="Spore Coat Polysaccharide Biosynthesis Protein SpsA, Chain A"/>
    <property type="match status" value="1"/>
</dbReference>
<dbReference type="EMBL" id="MU860363">
    <property type="protein sequence ID" value="KAK4234486.1"/>
    <property type="molecule type" value="Genomic_DNA"/>
</dbReference>
<evidence type="ECO:0000313" key="1">
    <source>
        <dbReference type="EMBL" id="KAK4234486.1"/>
    </source>
</evidence>
<reference evidence="1" key="2">
    <citation type="submission" date="2023-05" db="EMBL/GenBank/DDBJ databases">
        <authorList>
            <consortium name="Lawrence Berkeley National Laboratory"/>
            <person name="Steindorff A."/>
            <person name="Hensen N."/>
            <person name="Bonometti L."/>
            <person name="Westerberg I."/>
            <person name="Brannstrom I.O."/>
            <person name="Guillou S."/>
            <person name="Cros-Aarteil S."/>
            <person name="Calhoun S."/>
            <person name="Haridas S."/>
            <person name="Kuo A."/>
            <person name="Mondo S."/>
            <person name="Pangilinan J."/>
            <person name="Riley R."/>
            <person name="Labutti K."/>
            <person name="Andreopoulos B."/>
            <person name="Lipzen A."/>
            <person name="Chen C."/>
            <person name="Yanf M."/>
            <person name="Daum C."/>
            <person name="Ng V."/>
            <person name="Clum A."/>
            <person name="Ohm R."/>
            <person name="Martin F."/>
            <person name="Silar P."/>
            <person name="Natvig D."/>
            <person name="Lalanne C."/>
            <person name="Gautier V."/>
            <person name="Ament-Velasquez S.L."/>
            <person name="Kruys A."/>
            <person name="Hutchinson M.I."/>
            <person name="Powell A.J."/>
            <person name="Barry K."/>
            <person name="Miller A.N."/>
            <person name="Grigoriev I.V."/>
            <person name="Debuchy R."/>
            <person name="Gladieux P."/>
            <person name="Thoren M.H."/>
            <person name="Johannesson H."/>
        </authorList>
    </citation>
    <scope>NUCLEOTIDE SEQUENCE</scope>
    <source>
        <strain evidence="1">CBS 532.94</strain>
    </source>
</reference>
<dbReference type="GO" id="GO:0016757">
    <property type="term" value="F:glycosyltransferase activity"/>
    <property type="evidence" value="ECO:0007669"/>
    <property type="project" value="InterPro"/>
</dbReference>
<name>A0AAN7C339_9PEZI</name>
<organism evidence="1 2">
    <name type="scientific">Achaetomium macrosporum</name>
    <dbReference type="NCBI Taxonomy" id="79813"/>
    <lineage>
        <taxon>Eukaryota</taxon>
        <taxon>Fungi</taxon>
        <taxon>Dikarya</taxon>
        <taxon>Ascomycota</taxon>
        <taxon>Pezizomycotina</taxon>
        <taxon>Sordariomycetes</taxon>
        <taxon>Sordariomycetidae</taxon>
        <taxon>Sordariales</taxon>
        <taxon>Chaetomiaceae</taxon>
        <taxon>Achaetomium</taxon>
    </lineage>
</organism>
<dbReference type="InterPro" id="IPR050587">
    <property type="entry name" value="GNT1/Glycosyltrans_8"/>
</dbReference>
<dbReference type="Proteomes" id="UP001303760">
    <property type="component" value="Unassembled WGS sequence"/>
</dbReference>
<dbReference type="PANTHER" id="PTHR11183">
    <property type="entry name" value="GLYCOGENIN SUBFAMILY MEMBER"/>
    <property type="match status" value="1"/>
</dbReference>
<evidence type="ECO:0000313" key="2">
    <source>
        <dbReference type="Proteomes" id="UP001303760"/>
    </source>
</evidence>
<dbReference type="CDD" id="cd02537">
    <property type="entry name" value="GT8_Glycogenin"/>
    <property type="match status" value="1"/>
</dbReference>
<comment type="caution">
    <text evidence="1">The sequence shown here is derived from an EMBL/GenBank/DDBJ whole genome shotgun (WGS) entry which is preliminary data.</text>
</comment>
<sequence length="324" mass="36914">MLTSTKVVDSEKIWACLVTNESYLRGLLTLAFSLRRVHSRYPLVALYTASLDDATRGAMSARGIPTQRVPYLRPSPPRPRPVVAGAYDHDPRFRDAFTKLAAWSLTGYSRVVLLDADMLVLRNMDELMDLPLDEDRRLFAATHACLCNPCRFPHYPRNGTPSNCAYTTQHSTPDLAQTTAPPSTSGLGLLNSGTLVLTPSLHVFSHITAFLHSGEATPERLPFPDQDLLALLFPGRWAPLPYVYNALKTMRWHGVHSAIWRDGEVKCVYYILTPKPWEQAKEKRERKGDGLDRWWWEVDLERRRWEGERGMLPEWWEGGRGMKV</sequence>
<gene>
    <name evidence="1" type="ORF">C8A03DRAFT_47187</name>
</gene>
<dbReference type="InterPro" id="IPR002495">
    <property type="entry name" value="Glyco_trans_8"/>
</dbReference>
<dbReference type="InterPro" id="IPR029044">
    <property type="entry name" value="Nucleotide-diphossugar_trans"/>
</dbReference>